<dbReference type="GO" id="GO:0008033">
    <property type="term" value="P:tRNA processing"/>
    <property type="evidence" value="ECO:0007669"/>
    <property type="project" value="UniProtKB-KW"/>
</dbReference>
<keyword evidence="7" id="KW-0460">Magnesium</keyword>
<dbReference type="Pfam" id="PF12627">
    <property type="entry name" value="PolyA_pol_RNAbd"/>
    <property type="match status" value="1"/>
</dbReference>
<feature type="domain" description="CCA-adding enzyme C-terminal" evidence="12">
    <location>
        <begin position="302"/>
        <end position="446"/>
    </location>
</feature>
<reference evidence="13 14" key="1">
    <citation type="submission" date="2020-01" db="EMBL/GenBank/DDBJ databases">
        <title>Anaeroalcalibacter tamaniensis gen. nov., sp. nov., moderately halophilic strictly anaerobic fermenter bacterium from mud volcano of Taman peninsula.</title>
        <authorList>
            <person name="Frolova A."/>
            <person name="Merkel A.Y."/>
            <person name="Slobodkin A.I."/>
        </authorList>
    </citation>
    <scope>NUCLEOTIDE SEQUENCE [LARGE SCALE GENOMIC DNA]</scope>
    <source>
        <strain evidence="13 14">F-3ap</strain>
    </source>
</reference>
<dbReference type="SUPFAM" id="SSF81891">
    <property type="entry name" value="Poly A polymerase C-terminal region-like"/>
    <property type="match status" value="1"/>
</dbReference>
<dbReference type="InterPro" id="IPR032828">
    <property type="entry name" value="PolyA_RNA-bd"/>
</dbReference>
<dbReference type="Gene3D" id="3.30.460.10">
    <property type="entry name" value="Beta Polymerase, domain 2"/>
    <property type="match status" value="1"/>
</dbReference>
<name>A0A7X5HU72_9FIRM</name>
<comment type="similarity">
    <text evidence="9">Belongs to the tRNA nucleotidyltransferase/poly(A) polymerase family.</text>
</comment>
<evidence type="ECO:0000259" key="11">
    <source>
        <dbReference type="Pfam" id="PF12627"/>
    </source>
</evidence>
<evidence type="ECO:0000313" key="14">
    <source>
        <dbReference type="Proteomes" id="UP000461585"/>
    </source>
</evidence>
<evidence type="ECO:0000256" key="8">
    <source>
        <dbReference type="ARBA" id="ARBA00022884"/>
    </source>
</evidence>
<evidence type="ECO:0000256" key="6">
    <source>
        <dbReference type="ARBA" id="ARBA00022741"/>
    </source>
</evidence>
<dbReference type="RefSeq" id="WP_162369473.1">
    <property type="nucleotide sequence ID" value="NZ_JAAEEH010000005.1"/>
</dbReference>
<dbReference type="GO" id="GO:0000166">
    <property type="term" value="F:nucleotide binding"/>
    <property type="evidence" value="ECO:0007669"/>
    <property type="project" value="UniProtKB-KW"/>
</dbReference>
<keyword evidence="8 9" id="KW-0694">RNA-binding</keyword>
<evidence type="ECO:0000256" key="9">
    <source>
        <dbReference type="RuleBase" id="RU003953"/>
    </source>
</evidence>
<dbReference type="EMBL" id="JAAEEH010000005">
    <property type="protein sequence ID" value="NDL66747.1"/>
    <property type="molecule type" value="Genomic_DNA"/>
</dbReference>
<evidence type="ECO:0000259" key="12">
    <source>
        <dbReference type="Pfam" id="PF13735"/>
    </source>
</evidence>
<dbReference type="GO" id="GO:0000049">
    <property type="term" value="F:tRNA binding"/>
    <property type="evidence" value="ECO:0007669"/>
    <property type="project" value="TreeGrafter"/>
</dbReference>
<dbReference type="EC" id="2.7.7.72" evidence="13"/>
<evidence type="ECO:0000256" key="3">
    <source>
        <dbReference type="ARBA" id="ARBA00022694"/>
    </source>
</evidence>
<keyword evidence="5" id="KW-0479">Metal-binding</keyword>
<evidence type="ECO:0000256" key="5">
    <source>
        <dbReference type="ARBA" id="ARBA00022723"/>
    </source>
</evidence>
<feature type="domain" description="tRNA nucleotidyltransferase/poly(A) polymerase RNA and SrmB- binding" evidence="11">
    <location>
        <begin position="178"/>
        <end position="236"/>
    </location>
</feature>
<evidence type="ECO:0000313" key="13">
    <source>
        <dbReference type="EMBL" id="NDL66747.1"/>
    </source>
</evidence>
<accession>A0A7X5HU72</accession>
<evidence type="ECO:0000259" key="10">
    <source>
        <dbReference type="Pfam" id="PF01743"/>
    </source>
</evidence>
<dbReference type="GO" id="GO:0046872">
    <property type="term" value="F:metal ion binding"/>
    <property type="evidence" value="ECO:0007669"/>
    <property type="project" value="UniProtKB-KW"/>
</dbReference>
<keyword evidence="2 9" id="KW-0808">Transferase</keyword>
<dbReference type="InterPro" id="IPR043519">
    <property type="entry name" value="NT_sf"/>
</dbReference>
<keyword evidence="14" id="KW-1185">Reference proteome</keyword>
<keyword evidence="3" id="KW-0819">tRNA processing</keyword>
<dbReference type="CDD" id="cd05398">
    <property type="entry name" value="NT_ClassII-CCAase"/>
    <property type="match status" value="1"/>
</dbReference>
<comment type="caution">
    <text evidence="13">The sequence shown here is derived from an EMBL/GenBank/DDBJ whole genome shotgun (WGS) entry which is preliminary data.</text>
</comment>
<dbReference type="PANTHER" id="PTHR46173">
    <property type="entry name" value="CCA TRNA NUCLEOTIDYLTRANSFERASE 1, MITOCHONDRIAL"/>
    <property type="match status" value="1"/>
</dbReference>
<organism evidence="13 14">
    <name type="scientific">Anaerotalea alkaliphila</name>
    <dbReference type="NCBI Taxonomy" id="2662126"/>
    <lineage>
        <taxon>Bacteria</taxon>
        <taxon>Bacillati</taxon>
        <taxon>Bacillota</taxon>
        <taxon>Clostridia</taxon>
        <taxon>Eubacteriales</taxon>
        <taxon>Anaerotalea</taxon>
    </lineage>
</organism>
<dbReference type="GO" id="GO:0004810">
    <property type="term" value="F:CCA tRNA nucleotidyltransferase activity"/>
    <property type="evidence" value="ECO:0007669"/>
    <property type="project" value="UniProtKB-EC"/>
</dbReference>
<dbReference type="NCBIfam" id="NF009814">
    <property type="entry name" value="PRK13299.1"/>
    <property type="match status" value="1"/>
</dbReference>
<gene>
    <name evidence="13" type="ORF">GXN74_03180</name>
</gene>
<keyword evidence="4 13" id="KW-0548">Nucleotidyltransferase</keyword>
<evidence type="ECO:0000256" key="2">
    <source>
        <dbReference type="ARBA" id="ARBA00022679"/>
    </source>
</evidence>
<evidence type="ECO:0000256" key="1">
    <source>
        <dbReference type="ARBA" id="ARBA00001946"/>
    </source>
</evidence>
<dbReference type="NCBIfam" id="TIGR00277">
    <property type="entry name" value="HDIG"/>
    <property type="match status" value="1"/>
</dbReference>
<sequence length="460" mass="53084">MKRWDGQEVDIAMPEDVQRIIHTLNNAGYEAFAVGGCIRDSLMGIVPEDWDLTTSAPPEVVKGLFPATIDTGIKHGTVTVLLHRQQYEVTTYRIDGEYEQHRKPKNVFFTEDLVEDLRRRDFTINAMAYNTTMGLVDYFHGREDLEMGIIRCVGNAADRFEEDALRMLRAVRFSARFGFDIDLQTEHAIGEKAIRMSKISAERIYAELSKILTSEHPHYMEKLVDLGLMQVILPEFLATVGMEQNHPRHVHPVDKHIYETLKNVKNTHILRWTMFFHDIGKGFTKTVDEDGVDHFYKHVSKSLEIAKKAMSRLKFDNRTREAVLKLVQYHDWRVEPVPGAVRKAVNQMGRELFLDFLEVQKADYLSQNPVFREEEERKQEAILGVYKEIMHRGECVSLKDLAVNGKDLIRIGISKGETIGRVLQSLLEAVLEDPERNRQEGLLEMAKELVDQEEYLEKAK</sequence>
<feature type="domain" description="Poly A polymerase head" evidence="10">
    <location>
        <begin position="32"/>
        <end position="151"/>
    </location>
</feature>
<proteinExistence type="inferred from homology"/>
<protein>
    <submittedName>
        <fullName evidence="13">CCA tRNA nucleotidyltransferase</fullName>
        <ecNumber evidence="13">2.7.7.72</ecNumber>
    </submittedName>
</protein>
<evidence type="ECO:0000256" key="7">
    <source>
        <dbReference type="ARBA" id="ARBA00022842"/>
    </source>
</evidence>
<dbReference type="InterPro" id="IPR002646">
    <property type="entry name" value="PolA_pol_head_dom"/>
</dbReference>
<keyword evidence="6" id="KW-0547">Nucleotide-binding</keyword>
<dbReference type="Proteomes" id="UP000461585">
    <property type="component" value="Unassembled WGS sequence"/>
</dbReference>
<dbReference type="Pfam" id="PF13735">
    <property type="entry name" value="tRNA_NucTran2_2"/>
    <property type="match status" value="1"/>
</dbReference>
<dbReference type="InterPro" id="IPR006675">
    <property type="entry name" value="HDIG_dom"/>
</dbReference>
<dbReference type="Pfam" id="PF01743">
    <property type="entry name" value="PolyA_pol"/>
    <property type="match status" value="1"/>
</dbReference>
<dbReference type="Gene3D" id="1.10.246.80">
    <property type="match status" value="1"/>
</dbReference>
<evidence type="ECO:0000256" key="4">
    <source>
        <dbReference type="ARBA" id="ARBA00022695"/>
    </source>
</evidence>
<dbReference type="InterPro" id="IPR032810">
    <property type="entry name" value="CCA-adding_enz_C"/>
</dbReference>
<dbReference type="SUPFAM" id="SSF81301">
    <property type="entry name" value="Nucleotidyltransferase"/>
    <property type="match status" value="1"/>
</dbReference>
<dbReference type="PANTHER" id="PTHR46173:SF1">
    <property type="entry name" value="CCA TRNA NUCLEOTIDYLTRANSFERASE 1, MITOCHONDRIAL"/>
    <property type="match status" value="1"/>
</dbReference>
<comment type="cofactor">
    <cofactor evidence="1">
        <name>Mg(2+)</name>
        <dbReference type="ChEBI" id="CHEBI:18420"/>
    </cofactor>
</comment>
<dbReference type="Gene3D" id="1.10.3090.10">
    <property type="entry name" value="cca-adding enzyme, domain 2"/>
    <property type="match status" value="1"/>
</dbReference>
<dbReference type="InterPro" id="IPR050264">
    <property type="entry name" value="Bact_CCA-adding_enz_type3_sf"/>
</dbReference>
<dbReference type="AlphaFoldDB" id="A0A7X5HU72"/>